<proteinExistence type="inferred from homology"/>
<dbReference type="HOGENOM" id="CLU_036729_0_0_9"/>
<dbReference type="SFLD" id="SFLDS00028">
    <property type="entry name" value="Proline_Racemase"/>
    <property type="match status" value="1"/>
</dbReference>
<keyword evidence="3" id="KW-1185">Reference proteome</keyword>
<accession>A0A091A348</accession>
<reference evidence="2 3" key="1">
    <citation type="submission" date="2014-04" db="EMBL/GenBank/DDBJ databases">
        <authorList>
            <person name="Bishop-Lilly K.A."/>
            <person name="Broomall S.M."/>
            <person name="Chain P.S."/>
            <person name="Chertkov O."/>
            <person name="Coyne S.R."/>
            <person name="Daligault H.E."/>
            <person name="Davenport K.W."/>
            <person name="Erkkila T."/>
            <person name="Frey K.G."/>
            <person name="Gibbons H.S."/>
            <person name="Gu W."/>
            <person name="Jaissle J."/>
            <person name="Johnson S.L."/>
            <person name="Koroleva G.I."/>
            <person name="Ladner J.T."/>
            <person name="Lo C.-C."/>
            <person name="Minogue T.D."/>
            <person name="Munk C."/>
            <person name="Palacios G.F."/>
            <person name="Redden C.L."/>
            <person name="Rosenzweig C.N."/>
            <person name="Scholz M.B."/>
            <person name="Teshima H."/>
            <person name="Xu Y."/>
        </authorList>
    </citation>
    <scope>NUCLEOTIDE SEQUENCE [LARGE SCALE GENOMIC DNA]</scope>
    <source>
        <strain evidence="2 3">8244</strain>
    </source>
</reference>
<dbReference type="SUPFAM" id="SSF54506">
    <property type="entry name" value="Diaminopimelate epimerase-like"/>
    <property type="match status" value="2"/>
</dbReference>
<dbReference type="Gene3D" id="3.10.310.10">
    <property type="entry name" value="Diaminopimelate Epimerase, Chain A, domain 1"/>
    <property type="match status" value="2"/>
</dbReference>
<protein>
    <submittedName>
        <fullName evidence="2">Proline racemase family protein</fullName>
    </submittedName>
</protein>
<dbReference type="PANTHER" id="PTHR33442">
    <property type="entry name" value="TRANS-3-HYDROXY-L-PROLINE DEHYDRATASE"/>
    <property type="match status" value="1"/>
</dbReference>
<dbReference type="RefSeq" id="WP_036622857.1">
    <property type="nucleotide sequence ID" value="NZ_BOSD01000020.1"/>
</dbReference>
<dbReference type="InterPro" id="IPR008794">
    <property type="entry name" value="Pro_racemase_fam"/>
</dbReference>
<dbReference type="PIRSF" id="PIRSF029792">
    <property type="entry name" value="Pro_racemase"/>
    <property type="match status" value="1"/>
</dbReference>
<comment type="caution">
    <text evidence="2">The sequence shown here is derived from an EMBL/GenBank/DDBJ whole genome shotgun (WGS) entry which is preliminary data.</text>
</comment>
<evidence type="ECO:0000256" key="1">
    <source>
        <dbReference type="ARBA" id="ARBA00007529"/>
    </source>
</evidence>
<dbReference type="EMBL" id="JMQA01000017">
    <property type="protein sequence ID" value="KFN10731.1"/>
    <property type="molecule type" value="Genomic_DNA"/>
</dbReference>
<dbReference type="STRING" id="44252.DJ90_4077"/>
<dbReference type="PANTHER" id="PTHR33442:SF1">
    <property type="entry name" value="TRANS-3-HYDROXY-L-PROLINE DEHYDRATASE"/>
    <property type="match status" value="1"/>
</dbReference>
<evidence type="ECO:0000313" key="3">
    <source>
        <dbReference type="Proteomes" id="UP000029278"/>
    </source>
</evidence>
<name>A0A091A348_PAEMA</name>
<dbReference type="GeneID" id="77007097"/>
<gene>
    <name evidence="2" type="ORF">DJ90_4077</name>
</gene>
<dbReference type="OrthoDB" id="181267at2"/>
<comment type="similarity">
    <text evidence="1">Belongs to the proline racemase family.</text>
</comment>
<evidence type="ECO:0000313" key="2">
    <source>
        <dbReference type="EMBL" id="KFN10731.1"/>
    </source>
</evidence>
<dbReference type="PATRIC" id="fig|44252.3.peg.1181"/>
<dbReference type="AlphaFoldDB" id="A0A091A348"/>
<organism evidence="2 3">
    <name type="scientific">Paenibacillus macerans</name>
    <name type="common">Bacillus macerans</name>
    <dbReference type="NCBI Taxonomy" id="44252"/>
    <lineage>
        <taxon>Bacteria</taxon>
        <taxon>Bacillati</taxon>
        <taxon>Bacillota</taxon>
        <taxon>Bacilli</taxon>
        <taxon>Bacillales</taxon>
        <taxon>Paenibacillaceae</taxon>
        <taxon>Paenibacillus</taxon>
    </lineage>
</organism>
<sequence length="369" mass="39543">MRMKNWYAAIDTHSGGEPLRIVTGGLPPLEGASLRERAEFFRRNFDAVRKLLLAEPRGHGAMTGAVVTAPVTKEARFGLLFLDQEGLTAISGHGIIAAVAAWTATGQLEPSKAAAGILIDCPAGTVRAVADCEGGEVRLVMVESVPSFVWAAPFRVNVEGAEVRVDIAFSGEMYAVADASSLLAGVSGGYPLPKLREWARLIREAAEGRLQVEHPLADWNGKIYGVFFYRREAEYDGRCETHVETHVETRLESRLKARADDRPDDRDSSGIVYRSAAVFAGEQLDRSPGGAGVCAHLAVLYSRGLLARGQQVVYEGITGAQAVGSIAGETAASGRRAVIPRFTGTAHVLGFMNFLLDPADPLPEGFILN</sequence>
<dbReference type="Pfam" id="PF05544">
    <property type="entry name" value="Pro_racemase"/>
    <property type="match status" value="2"/>
</dbReference>
<dbReference type="Proteomes" id="UP000029278">
    <property type="component" value="Unassembled WGS sequence"/>
</dbReference>